<feature type="chain" id="PRO_5012886268" description="9-O-acetylesterase" evidence="2">
    <location>
        <begin position="20"/>
        <end position="644"/>
    </location>
</feature>
<dbReference type="EMBL" id="MNQU01000235">
    <property type="protein sequence ID" value="OKZ32204.1"/>
    <property type="molecule type" value="Genomic_DNA"/>
</dbReference>
<sequence length="644" mass="69408">MKKICLMAVVAMAAAGASATVKLPAYIGDNMVLQQNTEIKIPGVTAPGAKVTVTPSWGKAVKTTADAQGNFTVTLATPAAGGPFSIVFDDGDVLTVDNILSGEVWLCSGQSNMEMPLAGWGQVKDFQTEIAMANNPNVRLLQVHKNISTVPLDTVEFNGGGWVECTSGTVPGFSACAYFYARELADKLGVPVGVIDTTWGGTPVEAWTPEEYMQIVPGFETELADLKAAGGNADKMREIYNGRYAEWKKGLTAGSKEAAKDVYHGGEEGWGVMQLPVNWESAGHAGLDGIVYMQRTVDIPAEWAGKQLTLHFPGIDDEDVTYFNGKEIARGSGWNSERAYNVPASLVKAGKALITVVITDTGGEGGIYGDASKLYIDCEGERKSLTGKWDYMVSSDFSKFPPAPISIGSTNFPSVLYNAMVNPLRDFPVKGCIWYQGCNNVGQDERYAINFPQMVKGWRAAFNNPDMPFYFVQLAGYLAPRFCQPESQWAALRESQKSVLGLDNTGMAVAIDLGNPVDIHPKNKQEVARRLSLLARNKTYGQDVACEAPVCVKSTVSGNKMVLTFDAPVHATSSAALGFILGDKEGNWQPAKAEISADGKTVTLTAQKIKKPVAARYDWADYPNGNIYSEANLPVAPFATDKKY</sequence>
<reference evidence="5 6" key="1">
    <citation type="journal article" date="2016" name="Nat. Biotechnol.">
        <title>Measurement of bacterial replication rates in microbial communities.</title>
        <authorList>
            <person name="Brown C.T."/>
            <person name="Olm M.R."/>
            <person name="Thomas B.C."/>
            <person name="Banfield J.F."/>
        </authorList>
    </citation>
    <scope>NUCLEOTIDE SEQUENCE [LARGE SCALE GENOMIC DNA]</scope>
    <source>
        <strain evidence="5">45_41</strain>
    </source>
</reference>
<evidence type="ECO:0000313" key="6">
    <source>
        <dbReference type="Proteomes" id="UP000186549"/>
    </source>
</evidence>
<evidence type="ECO:0000313" key="5">
    <source>
        <dbReference type="EMBL" id="OKZ32204.1"/>
    </source>
</evidence>
<protein>
    <recommendedName>
        <fullName evidence="7">9-O-acetylesterase</fullName>
    </recommendedName>
</protein>
<keyword evidence="1" id="KW-0378">Hydrolase</keyword>
<dbReference type="InterPro" id="IPR005181">
    <property type="entry name" value="SASA"/>
</dbReference>
<dbReference type="Proteomes" id="UP000186549">
    <property type="component" value="Unassembled WGS sequence"/>
</dbReference>
<evidence type="ECO:0000256" key="1">
    <source>
        <dbReference type="ARBA" id="ARBA00022801"/>
    </source>
</evidence>
<evidence type="ECO:0000256" key="2">
    <source>
        <dbReference type="SAM" id="SignalP"/>
    </source>
</evidence>
<evidence type="ECO:0000259" key="3">
    <source>
        <dbReference type="Pfam" id="PF03629"/>
    </source>
</evidence>
<dbReference type="Gene3D" id="2.60.40.10">
    <property type="entry name" value="Immunoglobulins"/>
    <property type="match status" value="1"/>
</dbReference>
<dbReference type="Gene3D" id="3.40.50.1110">
    <property type="entry name" value="SGNH hydrolase"/>
    <property type="match status" value="2"/>
</dbReference>
<proteinExistence type="predicted"/>
<evidence type="ECO:0000259" key="4">
    <source>
        <dbReference type="Pfam" id="PF17936"/>
    </source>
</evidence>
<accession>A0A1Q6HZZ2</accession>
<feature type="domain" description="Bacterial Ig" evidence="4">
    <location>
        <begin position="36"/>
        <end position="90"/>
    </location>
</feature>
<name>A0A1Q6HZZ2_BACUN</name>
<dbReference type="GO" id="GO:0005975">
    <property type="term" value="P:carbohydrate metabolic process"/>
    <property type="evidence" value="ECO:0007669"/>
    <property type="project" value="InterPro"/>
</dbReference>
<gene>
    <name evidence="5" type="ORF">BHV79_10975</name>
</gene>
<comment type="caution">
    <text evidence="5">The sequence shown here is derived from an EMBL/GenBank/DDBJ whole genome shotgun (WGS) entry which is preliminary data.</text>
</comment>
<dbReference type="Pfam" id="PF17936">
    <property type="entry name" value="Big_6"/>
    <property type="match status" value="1"/>
</dbReference>
<dbReference type="GO" id="GO:0001681">
    <property type="term" value="F:sialate O-acetylesterase activity"/>
    <property type="evidence" value="ECO:0007669"/>
    <property type="project" value="InterPro"/>
</dbReference>
<feature type="domain" description="Sialate O-acetylesterase" evidence="3">
    <location>
        <begin position="415"/>
        <end position="522"/>
    </location>
</feature>
<dbReference type="InterPro" id="IPR041498">
    <property type="entry name" value="Big_6"/>
</dbReference>
<dbReference type="InterPro" id="IPR013783">
    <property type="entry name" value="Ig-like_fold"/>
</dbReference>
<feature type="domain" description="Sialate O-acetylesterase" evidence="3">
    <location>
        <begin position="103"/>
        <end position="216"/>
    </location>
</feature>
<feature type="signal peptide" evidence="2">
    <location>
        <begin position="1"/>
        <end position="19"/>
    </location>
</feature>
<dbReference type="Pfam" id="PF03629">
    <property type="entry name" value="SASA"/>
    <property type="match status" value="2"/>
</dbReference>
<dbReference type="InterPro" id="IPR036514">
    <property type="entry name" value="SGNH_hydro_sf"/>
</dbReference>
<dbReference type="PANTHER" id="PTHR22901">
    <property type="entry name" value="SIALATE O-ACETYLESTERASE"/>
    <property type="match status" value="1"/>
</dbReference>
<dbReference type="AlphaFoldDB" id="A0A1Q6HZZ2"/>
<dbReference type="SUPFAM" id="SSF49785">
    <property type="entry name" value="Galactose-binding domain-like"/>
    <property type="match status" value="1"/>
</dbReference>
<keyword evidence="2" id="KW-0732">Signal</keyword>
<dbReference type="InterPro" id="IPR008979">
    <property type="entry name" value="Galactose-bd-like_sf"/>
</dbReference>
<dbReference type="InterPro" id="IPR039329">
    <property type="entry name" value="SIAE"/>
</dbReference>
<evidence type="ECO:0008006" key="7">
    <source>
        <dbReference type="Google" id="ProtNLM"/>
    </source>
</evidence>
<dbReference type="GO" id="GO:0004553">
    <property type="term" value="F:hydrolase activity, hydrolyzing O-glycosyl compounds"/>
    <property type="evidence" value="ECO:0007669"/>
    <property type="project" value="InterPro"/>
</dbReference>
<dbReference type="SUPFAM" id="SSF52266">
    <property type="entry name" value="SGNH hydrolase"/>
    <property type="match status" value="1"/>
</dbReference>
<dbReference type="PANTHER" id="PTHR22901:SF0">
    <property type="entry name" value="SIALATE O-ACETYLESTERASE"/>
    <property type="match status" value="1"/>
</dbReference>
<organism evidence="5 6">
    <name type="scientific">Bacteroides uniformis</name>
    <dbReference type="NCBI Taxonomy" id="820"/>
    <lineage>
        <taxon>Bacteria</taxon>
        <taxon>Pseudomonadati</taxon>
        <taxon>Bacteroidota</taxon>
        <taxon>Bacteroidia</taxon>
        <taxon>Bacteroidales</taxon>
        <taxon>Bacteroidaceae</taxon>
        <taxon>Bacteroides</taxon>
    </lineage>
</organism>